<name>A0A974BL87_SEDHY</name>
<dbReference type="EMBL" id="JACBNQ010000012">
    <property type="protein sequence ID" value="NYB74690.1"/>
    <property type="molecule type" value="Genomic_DNA"/>
</dbReference>
<accession>A0A974BL87</accession>
<dbReference type="RefSeq" id="WP_179238397.1">
    <property type="nucleotide sequence ID" value="NZ_JACBNQ010000012.1"/>
</dbReference>
<protein>
    <submittedName>
        <fullName evidence="1">Uncharacterized protein</fullName>
    </submittedName>
</protein>
<reference evidence="1" key="1">
    <citation type="submission" date="2020-07" db="EMBL/GenBank/DDBJ databases">
        <title>Genomic analysis of a strain of Sedimentibacter Hydroxybenzoicus DSM7310.</title>
        <authorList>
            <person name="Ma S."/>
        </authorList>
    </citation>
    <scope>NUCLEOTIDE SEQUENCE</scope>
    <source>
        <strain evidence="1">DSM 7310</strain>
    </source>
</reference>
<keyword evidence="2" id="KW-1185">Reference proteome</keyword>
<dbReference type="Pfam" id="PF19799">
    <property type="entry name" value="DUF6282"/>
    <property type="match status" value="1"/>
</dbReference>
<gene>
    <name evidence="1" type="ORF">HZF24_11135</name>
</gene>
<dbReference type="AlphaFoldDB" id="A0A974BL87"/>
<dbReference type="InterPro" id="IPR032466">
    <property type="entry name" value="Metal_Hydrolase"/>
</dbReference>
<dbReference type="InterPro" id="IPR046249">
    <property type="entry name" value="DUF6282"/>
</dbReference>
<comment type="caution">
    <text evidence="1">The sequence shown here is derived from an EMBL/GenBank/DDBJ whole genome shotgun (WGS) entry which is preliminary data.</text>
</comment>
<dbReference type="Proteomes" id="UP000611629">
    <property type="component" value="Unassembled WGS sequence"/>
</dbReference>
<proteinExistence type="predicted"/>
<organism evidence="1 2">
    <name type="scientific">Sedimentibacter hydroxybenzoicus DSM 7310</name>
    <dbReference type="NCBI Taxonomy" id="1123245"/>
    <lineage>
        <taxon>Bacteria</taxon>
        <taxon>Bacillati</taxon>
        <taxon>Bacillota</taxon>
        <taxon>Tissierellia</taxon>
        <taxon>Sedimentibacter</taxon>
    </lineage>
</organism>
<sequence>MNQKYGTVLTDEEIKRRTSAVWPYQIFEPGRPVEPEEVTELLEGIVDIHTHGAPAGAWLSGRPTIVQTSIEASKNKVGAIVFKDHYTMTNNFAQITNEMLHILSVEKSLSGERFIPTKIYGGIVLNDAVGGMNINAVRTALGYGQCVEVWLPSLDSAYQRAAMGKEGGIKVSESGVLTSEMKELLDVLADYNNNSKGLRCALATCHVSNEEKFDILKYVKKAGMDVDVIIDHVTQELTIATHEECKEMIDLGAYLQFAETSCVPWPGMQNWIINFDYSFSLLKELIKEKGTDHLMLASDSGQPQHEFIPGWKSFIRTLLGQGISAEHIREMGTHVPKKVTGIN</sequence>
<dbReference type="Gene3D" id="3.20.20.140">
    <property type="entry name" value="Metal-dependent hydrolases"/>
    <property type="match status" value="1"/>
</dbReference>
<dbReference type="SUPFAM" id="SSF51556">
    <property type="entry name" value="Metallo-dependent hydrolases"/>
    <property type="match status" value="1"/>
</dbReference>
<evidence type="ECO:0000313" key="1">
    <source>
        <dbReference type="EMBL" id="NYB74690.1"/>
    </source>
</evidence>
<evidence type="ECO:0000313" key="2">
    <source>
        <dbReference type="Proteomes" id="UP000611629"/>
    </source>
</evidence>